<dbReference type="AlphaFoldDB" id="A0A5K3FMC7"/>
<reference evidence="1" key="1">
    <citation type="submission" date="2019-11" db="UniProtKB">
        <authorList>
            <consortium name="WormBaseParasite"/>
        </authorList>
    </citation>
    <scope>IDENTIFICATION</scope>
</reference>
<evidence type="ECO:0000313" key="1">
    <source>
        <dbReference type="WBParaSite" id="MCU_009454-RA"/>
    </source>
</evidence>
<protein>
    <submittedName>
        <fullName evidence="1">Uncharacterized protein</fullName>
    </submittedName>
</protein>
<name>A0A5K3FMC7_MESCO</name>
<organism evidence="1">
    <name type="scientific">Mesocestoides corti</name>
    <name type="common">Flatworm</name>
    <dbReference type="NCBI Taxonomy" id="53468"/>
    <lineage>
        <taxon>Eukaryota</taxon>
        <taxon>Metazoa</taxon>
        <taxon>Spiralia</taxon>
        <taxon>Lophotrochozoa</taxon>
        <taxon>Platyhelminthes</taxon>
        <taxon>Cestoda</taxon>
        <taxon>Eucestoda</taxon>
        <taxon>Cyclophyllidea</taxon>
        <taxon>Mesocestoididae</taxon>
        <taxon>Mesocestoides</taxon>
    </lineage>
</organism>
<proteinExistence type="predicted"/>
<sequence length="62" mass="6878">MAFPFSQHVASRADPQLSPIRTNIYPGLSSYLSIDPYTTPTWLSSDANGCIHVLSGLFLHRE</sequence>
<dbReference type="WBParaSite" id="MCU_009454-RA">
    <property type="protein sequence ID" value="MCU_009454-RA"/>
    <property type="gene ID" value="MCU_009454"/>
</dbReference>
<accession>A0A5K3FMC7</accession>